<comment type="caution">
    <text evidence="3">The sequence shown here is derived from an EMBL/GenBank/DDBJ whole genome shotgun (WGS) entry which is preliminary data.</text>
</comment>
<sequence>MTQRDDSENPAQAELALQNASGEYLAGILALARLSRVTVVCKSAPYPGEQLLAVARLSAVPGETALLFDDWEGSLGPDLAAALHAAQRPAGDANSPPSRSSCPLLVILDRFERHLGLPADDARAQADGRTLCQLAADARADIHFLLLVDESAAPLLQRYATQIPGIAEASLRLPPPAASLEQPAPTPAGASPRKRSFGSLLERLNERAAEAPAAASAEQEIEARTAQQADMPHMRQAAEEYGAGNFWHDESTTEPPAQHTAAALDAAHGEALPALHPETAGAATETTPAEPALAHAELPTMAAVAEYDAPPELPQDAMPADAVHADNTVLSPALVPQVEQTPAYEPATKAMPVPSAHTAPPATLQRKRTMRTGYLAIAGIAAVAVAAILLNRAPQGGATGAQPAQQAESPPLAQVATTAGHATPATVAATTPAVAPAAPAAPTKAAAIPAAASASAQPAGTTAASAADPAKPARTALYIVASNSGDRDRVRPIAQQLARQGVEIIAVSQADRGPSVSDLRYFFPAERDDALKMQQALREAGITVRRVNLVPGYEDRATHHRFELWLANDGAIGAQGNAAKNAAELARSR</sequence>
<proteinExistence type="predicted"/>
<keyword evidence="2" id="KW-1133">Transmembrane helix</keyword>
<feature type="compositionally biased region" description="Low complexity" evidence="1">
    <location>
        <begin position="396"/>
        <end position="407"/>
    </location>
</feature>
<accession>A0A934SX24</accession>
<gene>
    <name evidence="3" type="ORF">JJB74_18605</name>
</gene>
<feature type="region of interest" description="Disordered" evidence="1">
    <location>
        <begin position="207"/>
        <end position="232"/>
    </location>
</feature>
<dbReference type="EMBL" id="JAEPBG010000008">
    <property type="protein sequence ID" value="MBK4736641.1"/>
    <property type="molecule type" value="Genomic_DNA"/>
</dbReference>
<dbReference type="AlphaFoldDB" id="A0A934SX24"/>
<dbReference type="Proteomes" id="UP000622890">
    <property type="component" value="Unassembled WGS sequence"/>
</dbReference>
<keyword evidence="2" id="KW-0812">Transmembrane</keyword>
<evidence type="ECO:0000256" key="2">
    <source>
        <dbReference type="SAM" id="Phobius"/>
    </source>
</evidence>
<evidence type="ECO:0000313" key="4">
    <source>
        <dbReference type="Proteomes" id="UP000622890"/>
    </source>
</evidence>
<feature type="region of interest" description="Disordered" evidence="1">
    <location>
        <begin position="396"/>
        <end position="420"/>
    </location>
</feature>
<feature type="transmembrane region" description="Helical" evidence="2">
    <location>
        <begin position="373"/>
        <end position="390"/>
    </location>
</feature>
<evidence type="ECO:0000313" key="3">
    <source>
        <dbReference type="EMBL" id="MBK4736641.1"/>
    </source>
</evidence>
<protein>
    <submittedName>
        <fullName evidence="3">Uncharacterized protein</fullName>
    </submittedName>
</protein>
<name>A0A934SX24_9BURK</name>
<evidence type="ECO:0000256" key="1">
    <source>
        <dbReference type="SAM" id="MobiDB-lite"/>
    </source>
</evidence>
<dbReference type="RefSeq" id="WP_200594271.1">
    <property type="nucleotide sequence ID" value="NZ_JAEPBG010000008.1"/>
</dbReference>
<reference evidence="3" key="1">
    <citation type="submission" date="2021-01" db="EMBL/GenBank/DDBJ databases">
        <title>Genome sequence of strain Noviherbaspirillum sp. DKR-6.</title>
        <authorList>
            <person name="Chaudhary D.K."/>
        </authorList>
    </citation>
    <scope>NUCLEOTIDE SEQUENCE</scope>
    <source>
        <strain evidence="3">DKR-6</strain>
    </source>
</reference>
<organism evidence="3 4">
    <name type="scientific">Noviherbaspirillum pedocola</name>
    <dbReference type="NCBI Taxonomy" id="2801341"/>
    <lineage>
        <taxon>Bacteria</taxon>
        <taxon>Pseudomonadati</taxon>
        <taxon>Pseudomonadota</taxon>
        <taxon>Betaproteobacteria</taxon>
        <taxon>Burkholderiales</taxon>
        <taxon>Oxalobacteraceae</taxon>
        <taxon>Noviherbaspirillum</taxon>
    </lineage>
</organism>
<keyword evidence="4" id="KW-1185">Reference proteome</keyword>
<keyword evidence="2" id="KW-0472">Membrane</keyword>